<name>A0A7C4HCS9_STAMA</name>
<evidence type="ECO:0008006" key="2">
    <source>
        <dbReference type="Google" id="ProtNLM"/>
    </source>
</evidence>
<gene>
    <name evidence="1" type="ORF">ENU14_07545</name>
</gene>
<dbReference type="InterPro" id="IPR012337">
    <property type="entry name" value="RNaseH-like_sf"/>
</dbReference>
<reference evidence="1" key="1">
    <citation type="journal article" date="2020" name="mSystems">
        <title>Genome- and Community-Level Interaction Insights into Carbon Utilization and Element Cycling Functions of Hydrothermarchaeota in Hydrothermal Sediment.</title>
        <authorList>
            <person name="Zhou Z."/>
            <person name="Liu Y."/>
            <person name="Xu W."/>
            <person name="Pan J."/>
            <person name="Luo Z.H."/>
            <person name="Li M."/>
        </authorList>
    </citation>
    <scope>NUCLEOTIDE SEQUENCE [LARGE SCALE GENOMIC DNA]</scope>
    <source>
        <strain evidence="1">SpSt-642</strain>
    </source>
</reference>
<evidence type="ECO:0000313" key="1">
    <source>
        <dbReference type="EMBL" id="HGM59410.1"/>
    </source>
</evidence>
<proteinExistence type="predicted"/>
<comment type="caution">
    <text evidence="1">The sequence shown here is derived from an EMBL/GenBank/DDBJ whole genome shotgun (WGS) entry which is preliminary data.</text>
</comment>
<dbReference type="SUPFAM" id="SSF53098">
    <property type="entry name" value="Ribonuclease H-like"/>
    <property type="match status" value="1"/>
</dbReference>
<sequence>MNQNMREIEYVLLGMRINRIDLSQQLYVYEIPQKFIAQARNYLIRDNIPHVVKSSKETSSLEIYVASRSKSLEENLGLKSILGGSVIPECELASSAIRLKLLNNGWRRARNKLYNPKLVEFNGEEYNLPIIIYSALRTTVDKLYDGKRILFIDLAKKVEFTESLEDIEQKYYNETILNKIEWVKIKESTTSFDIVKNIPSSIREIIEEKINDRIFKEKLSKVLTEYSGSEVKIDYNKEYVITTPRSSVLAGLIKEGVGVPITDDGRPIIPLPKDILTPVPSIENIFLFIDSTGNRDTLLRKISFLILPEDRVRKTNEIFKNIDLHVLEFDGLRIEVDTNSIIVNNIDNNVIEFDISTYFSMKKKDVKQQSIIWKPDFSKYREDIIVLPIVLNLQQNHDYNSVVREALNKLETLSREYGLKYLSELKCEPNIQDILNRLQGILQAYGSKNICAILFFHRSVDPEGSFIAQYRYYVAKLKIHSYVVDLTKEDPKKESIIEYKIKSVLKKFAVKMSAISCKLNPPQIIKNHVIAGIDSTTYQTEKGMLYPAVIIFILSPSGETAVETYLGGIGLSDIDALAMGIKSAYEHYGNRGLLAIINRSNITGVLQKLRNEIKDFRNKFSNGDLIITGVSKTHSYSRILIKKRDRIYNPRKPGVLVKLTSFNLDLDEETIPISRYLSITTTYLEEKIERGTIRPVIINIASQLKERDHLDIAEYLVSLSHFARISSLWAPSLPQPLHVANNYCRRLNSILRSLGQLGIRADITEIIKYI</sequence>
<dbReference type="AlphaFoldDB" id="A0A7C4HCS9"/>
<dbReference type="EMBL" id="DTBJ01000063">
    <property type="protein sequence ID" value="HGM59410.1"/>
    <property type="molecule type" value="Genomic_DNA"/>
</dbReference>
<protein>
    <recommendedName>
        <fullName evidence="2">Piwi domain-containing protein</fullName>
    </recommendedName>
</protein>
<accession>A0A7C4HCS9</accession>
<organism evidence="1">
    <name type="scientific">Staphylothermus marinus</name>
    <dbReference type="NCBI Taxonomy" id="2280"/>
    <lineage>
        <taxon>Archaea</taxon>
        <taxon>Thermoproteota</taxon>
        <taxon>Thermoprotei</taxon>
        <taxon>Desulfurococcales</taxon>
        <taxon>Desulfurococcaceae</taxon>
        <taxon>Staphylothermus</taxon>
    </lineage>
</organism>